<evidence type="ECO:0000313" key="5">
    <source>
        <dbReference type="Proteomes" id="UP000267017"/>
    </source>
</evidence>
<evidence type="ECO:0000313" key="4">
    <source>
        <dbReference type="EMBL" id="RRJ54681.1"/>
    </source>
</evidence>
<dbReference type="CDD" id="cd01127">
    <property type="entry name" value="TrwB_TraG_TraD_VirD4"/>
    <property type="match status" value="1"/>
</dbReference>
<dbReference type="AlphaFoldDB" id="A0A3P3T9H8"/>
<dbReference type="PANTHER" id="PTHR30121:SF6">
    <property type="entry name" value="SLR6007 PROTEIN"/>
    <property type="match status" value="1"/>
</dbReference>
<organism evidence="4 5">
    <name type="scientific">Paenibacillus oralis</name>
    <dbReference type="NCBI Taxonomy" id="2490856"/>
    <lineage>
        <taxon>Bacteria</taxon>
        <taxon>Bacillati</taxon>
        <taxon>Bacillota</taxon>
        <taxon>Bacilli</taxon>
        <taxon>Bacillales</taxon>
        <taxon>Paenibacillaceae</taxon>
        <taxon>Paenibacillus</taxon>
    </lineage>
</organism>
<protein>
    <submittedName>
        <fullName evidence="4">DUF87 domain-containing protein</fullName>
    </submittedName>
</protein>
<dbReference type="InterPro" id="IPR051162">
    <property type="entry name" value="T4SS_component"/>
</dbReference>
<evidence type="ECO:0000256" key="1">
    <source>
        <dbReference type="SAM" id="Coils"/>
    </source>
</evidence>
<dbReference type="OrthoDB" id="9804380at2"/>
<dbReference type="Gene3D" id="3.40.50.300">
    <property type="entry name" value="P-loop containing nucleotide triphosphate hydrolases"/>
    <property type="match status" value="1"/>
</dbReference>
<feature type="coiled-coil region" evidence="1">
    <location>
        <begin position="166"/>
        <end position="193"/>
    </location>
</feature>
<evidence type="ECO:0000256" key="2">
    <source>
        <dbReference type="SAM" id="MobiDB-lite"/>
    </source>
</evidence>
<feature type="region of interest" description="Disordered" evidence="2">
    <location>
        <begin position="1"/>
        <end position="28"/>
    </location>
</feature>
<evidence type="ECO:0000259" key="3">
    <source>
        <dbReference type="Pfam" id="PF01935"/>
    </source>
</evidence>
<comment type="caution">
    <text evidence="4">The sequence shown here is derived from an EMBL/GenBank/DDBJ whole genome shotgun (WGS) entry which is preliminary data.</text>
</comment>
<keyword evidence="5" id="KW-1185">Reference proteome</keyword>
<feature type="domain" description="Helicase HerA central" evidence="3">
    <location>
        <begin position="268"/>
        <end position="516"/>
    </location>
</feature>
<dbReference type="InterPro" id="IPR002789">
    <property type="entry name" value="HerA_central"/>
</dbReference>
<dbReference type="RefSeq" id="WP_128635768.1">
    <property type="nucleotide sequence ID" value="NZ_RRCN01000002.1"/>
</dbReference>
<sequence length="688" mass="78386">MFKLSKKKTQTQEISKEQQINDVKGSAKNDAPLSFPNIVENMLNDGAHFESDYFILKTGLGTTKYGRSFFVKPSGYPRSVRIGWLEALFTGDDLDCSVHIEPIDRNIAIKRLQDKIDEFDTVIYSASNRGDQAKIDDALQKREDTKFLQRQIKNNTNGLYYVSVQATVYANSLDELNAKCVEVENEVAGESIEILSAFNRQKEAFLSTLPLGKNYLPKSDRNLDQLSLTAIFPHASSKLNHQGGFPIGRFGRDYVYYNNFDSSLNNYSLGIFGVSGSGKSVLVKQIIARGYMDGIMKNVIIDVEPEYRELTYALGGVVVPIHPSKNDDVSRINPLDIFPEKEVKNKGTEDEYIEEKINLNEKVKEALEFFKVMKESLTPDNRGLSPVEIGVLNDILEELYISRGITEDPASIYEQIEHIDDFGTITYRKQLIPMPTISEVYEALCKEMKNDYGEELREICNIVKLFTRNKAFGMFDGQTKIISENNVSLDEAPVVTFDISKLSSNGIERPLAQHVLMTWVWNRFIVSNPKVKKRVICDEAWMMIKYASMMEWLKLLSARGRKWNVSLTLVSQRYEMFERTEAARDVVAQFDTVCFLRQSDQDISPILNTFRLSEDVGNLIRTASTGQVLMKAGKQIVTFQSEPTPEEWVYLNTNQNVEMTPKKKKTRSREEMITWLEDKSHIPDGDVA</sequence>
<dbReference type="Gene3D" id="1.10.8.730">
    <property type="match status" value="1"/>
</dbReference>
<keyword evidence="1" id="KW-0175">Coiled coil</keyword>
<dbReference type="Proteomes" id="UP000267017">
    <property type="component" value="Unassembled WGS sequence"/>
</dbReference>
<dbReference type="EMBL" id="RRCN01000002">
    <property type="protein sequence ID" value="RRJ54681.1"/>
    <property type="molecule type" value="Genomic_DNA"/>
</dbReference>
<proteinExistence type="predicted"/>
<dbReference type="SUPFAM" id="SSF52540">
    <property type="entry name" value="P-loop containing nucleoside triphosphate hydrolases"/>
    <property type="match status" value="1"/>
</dbReference>
<feature type="compositionally biased region" description="Polar residues" evidence="2">
    <location>
        <begin position="11"/>
        <end position="21"/>
    </location>
</feature>
<name>A0A3P3T9H8_9BACL</name>
<reference evidence="4 5" key="1">
    <citation type="submission" date="2018-11" db="EMBL/GenBank/DDBJ databases">
        <title>Genome sequencing of Paenibacillus sp. KCOM 3021 (= ChDC PVNT-B20).</title>
        <authorList>
            <person name="Kook J.-K."/>
            <person name="Park S.-N."/>
            <person name="Lim Y.K."/>
        </authorList>
    </citation>
    <scope>NUCLEOTIDE SEQUENCE [LARGE SCALE GENOMIC DNA]</scope>
    <source>
        <strain evidence="4 5">KCOM 3021</strain>
    </source>
</reference>
<dbReference type="InterPro" id="IPR027417">
    <property type="entry name" value="P-loop_NTPase"/>
</dbReference>
<gene>
    <name evidence="4" type="ORF">EHV15_34350</name>
</gene>
<dbReference type="Pfam" id="PF01935">
    <property type="entry name" value="DUF87"/>
    <property type="match status" value="1"/>
</dbReference>
<dbReference type="PANTHER" id="PTHR30121">
    <property type="entry name" value="UNCHARACTERIZED PROTEIN YJGR-RELATED"/>
    <property type="match status" value="1"/>
</dbReference>
<accession>A0A3P3T9H8</accession>